<dbReference type="Proteomes" id="UP000198280">
    <property type="component" value="Unassembled WGS sequence"/>
</dbReference>
<dbReference type="GO" id="GO:0016773">
    <property type="term" value="F:phosphotransferase activity, alcohol group as acceptor"/>
    <property type="evidence" value="ECO:0007669"/>
    <property type="project" value="InterPro"/>
</dbReference>
<dbReference type="RefSeq" id="WP_089228826.1">
    <property type="nucleotide sequence ID" value="NZ_FZOF01000038.1"/>
</dbReference>
<evidence type="ECO:0000313" key="1">
    <source>
        <dbReference type="EMBL" id="SNT54732.1"/>
    </source>
</evidence>
<accession>A0A239NJG6</accession>
<dbReference type="Gene3D" id="3.90.1200.10">
    <property type="match status" value="1"/>
</dbReference>
<proteinExistence type="predicted"/>
<dbReference type="EMBL" id="FZOF01000038">
    <property type="protein sequence ID" value="SNT54732.1"/>
    <property type="molecule type" value="Genomic_DNA"/>
</dbReference>
<dbReference type="InterPro" id="IPR006748">
    <property type="entry name" value="NH2Glyco/OHUrea_AB-resist_kin"/>
</dbReference>
<dbReference type="OrthoDB" id="3638028at2"/>
<reference evidence="1 2" key="1">
    <citation type="submission" date="2017-06" db="EMBL/GenBank/DDBJ databases">
        <authorList>
            <person name="Kim H.J."/>
            <person name="Triplett B.A."/>
        </authorList>
    </citation>
    <scope>NUCLEOTIDE SEQUENCE [LARGE SCALE GENOMIC DNA]</scope>
    <source>
        <strain evidence="1 2">CGMCC 4.1858</strain>
    </source>
</reference>
<keyword evidence="1" id="KW-0808">Transferase</keyword>
<dbReference type="SUPFAM" id="SSF56112">
    <property type="entry name" value="Protein kinase-like (PK-like)"/>
    <property type="match status" value="1"/>
</dbReference>
<dbReference type="AlphaFoldDB" id="A0A239NJG6"/>
<gene>
    <name evidence="1" type="ORF">SAMN05216252_1385</name>
</gene>
<dbReference type="GO" id="GO:0016301">
    <property type="term" value="F:kinase activity"/>
    <property type="evidence" value="ECO:0007669"/>
    <property type="project" value="UniProtKB-KW"/>
</dbReference>
<dbReference type="GO" id="GO:0019748">
    <property type="term" value="P:secondary metabolic process"/>
    <property type="evidence" value="ECO:0007669"/>
    <property type="project" value="InterPro"/>
</dbReference>
<organism evidence="1 2">
    <name type="scientific">Actinacidiphila glaucinigra</name>
    <dbReference type="NCBI Taxonomy" id="235986"/>
    <lineage>
        <taxon>Bacteria</taxon>
        <taxon>Bacillati</taxon>
        <taxon>Actinomycetota</taxon>
        <taxon>Actinomycetes</taxon>
        <taxon>Kitasatosporales</taxon>
        <taxon>Streptomycetaceae</taxon>
        <taxon>Actinacidiphila</taxon>
    </lineage>
</organism>
<dbReference type="Pfam" id="PF04655">
    <property type="entry name" value="APH_6_hur"/>
    <property type="match status" value="1"/>
</dbReference>
<name>A0A239NJG6_9ACTN</name>
<protein>
    <submittedName>
        <fullName evidence="1">Streptomycin 6-kinase</fullName>
    </submittedName>
</protein>
<evidence type="ECO:0000313" key="2">
    <source>
        <dbReference type="Proteomes" id="UP000198280"/>
    </source>
</evidence>
<keyword evidence="1" id="KW-0418">Kinase</keyword>
<dbReference type="InterPro" id="IPR011009">
    <property type="entry name" value="Kinase-like_dom_sf"/>
</dbReference>
<keyword evidence="2" id="KW-1185">Reference proteome</keyword>
<sequence length="311" mass="34108">MASAPQPQHLEPPERLVRTVSAWEGEAGRAWLAGLPERVADLLARWELRPERVLSPGGQISMVVLVRQADDTPATLKVGLVTDETRHEHAALARWDGRGAVRLLRAEPDAGALLLERLHSDVSLRSLPEQKAMLEACATLQRLWVPPGEGHPFVSVAEHTARLAAALRERRGQPYVPDEARALVDEALAVRDELCATAPGEAVLLHGDYHHGNVLAADRVPWLAIDPKPVAGEPAYDLAWLVRDRLETLVATPGSQSAARRRVAKLSDSLDVDRDRVRGWALFRAVEAGVWALAVGDRESGELHLEFATWL</sequence>